<evidence type="ECO:0000256" key="3">
    <source>
        <dbReference type="ARBA" id="ARBA00022813"/>
    </source>
</evidence>
<name>L0DZC6_THIND</name>
<dbReference type="STRING" id="1255043.TVNIR_2081"/>
<dbReference type="PANTHER" id="PTHR10188:SF6">
    <property type="entry name" value="N(4)-(BETA-N-ACETYLGLUCOSAMINYL)-L-ASPARAGINASE"/>
    <property type="match status" value="1"/>
</dbReference>
<dbReference type="Gene3D" id="3.60.20.30">
    <property type="entry name" value="(Glycosyl)asparaginase"/>
    <property type="match status" value="1"/>
</dbReference>
<protein>
    <recommendedName>
        <fullName evidence="4">Isoaspartyl peptidase</fullName>
    </recommendedName>
</protein>
<dbReference type="GO" id="GO:0016811">
    <property type="term" value="F:hydrolase activity, acting on carbon-nitrogen (but not peptide) bonds, in linear amides"/>
    <property type="evidence" value="ECO:0007669"/>
    <property type="project" value="UniProtKB-ARBA"/>
</dbReference>
<proteinExistence type="predicted"/>
<dbReference type="eggNOG" id="COG1446">
    <property type="taxonomic scope" value="Bacteria"/>
</dbReference>
<organism evidence="8 9">
    <name type="scientific">Thioalkalivibrio nitratireducens (strain DSM 14787 / UNIQEM 213 / ALEN2)</name>
    <dbReference type="NCBI Taxonomy" id="1255043"/>
    <lineage>
        <taxon>Bacteria</taxon>
        <taxon>Pseudomonadati</taxon>
        <taxon>Pseudomonadota</taxon>
        <taxon>Gammaproteobacteria</taxon>
        <taxon>Chromatiales</taxon>
        <taxon>Ectothiorhodospiraceae</taxon>
        <taxon>Thioalkalivibrio</taxon>
    </lineage>
</organism>
<dbReference type="PANTHER" id="PTHR10188">
    <property type="entry name" value="L-ASPARAGINASE"/>
    <property type="match status" value="1"/>
</dbReference>
<dbReference type="KEGG" id="tni:TVNIR_2081"/>
<dbReference type="GO" id="GO:0004177">
    <property type="term" value="F:aminopeptidase activity"/>
    <property type="evidence" value="ECO:0007669"/>
    <property type="project" value="UniProtKB-KW"/>
</dbReference>
<reference evidence="8" key="1">
    <citation type="submission" date="2015-12" db="EMBL/GenBank/DDBJ databases">
        <authorList>
            <person name="Tikhonova T.V."/>
            <person name="Pavlov A.R."/>
            <person name="Beletsky A.V."/>
            <person name="Mardanov A.V."/>
            <person name="Sorokin D.Y."/>
            <person name="Ravin N.V."/>
            <person name="Popov V.O."/>
        </authorList>
    </citation>
    <scope>NUCLEOTIDE SEQUENCE</scope>
    <source>
        <strain evidence="8">DSM 14787</strain>
    </source>
</reference>
<keyword evidence="3" id="KW-0068">Autocatalytic cleavage</keyword>
<dbReference type="Proteomes" id="UP000010809">
    <property type="component" value="Chromosome"/>
</dbReference>
<feature type="binding site" evidence="6">
    <location>
        <begin position="221"/>
        <end position="224"/>
    </location>
    <ligand>
        <name>substrate</name>
    </ligand>
</feature>
<evidence type="ECO:0000313" key="8">
    <source>
        <dbReference type="EMBL" id="AGA33741.1"/>
    </source>
</evidence>
<evidence type="ECO:0000256" key="6">
    <source>
        <dbReference type="PIRSR" id="PIRSR600246-2"/>
    </source>
</evidence>
<evidence type="ECO:0000256" key="7">
    <source>
        <dbReference type="PIRSR" id="PIRSR600246-3"/>
    </source>
</evidence>
<evidence type="ECO:0000256" key="4">
    <source>
        <dbReference type="ARBA" id="ARBA00069124"/>
    </source>
</evidence>
<evidence type="ECO:0000256" key="2">
    <source>
        <dbReference type="ARBA" id="ARBA00022801"/>
    </source>
</evidence>
<dbReference type="SUPFAM" id="SSF56235">
    <property type="entry name" value="N-terminal nucleophile aminohydrolases (Ntn hydrolases)"/>
    <property type="match status" value="1"/>
</dbReference>
<dbReference type="CDD" id="cd04512">
    <property type="entry name" value="Ntn_Asparaginase_2_like"/>
    <property type="match status" value="1"/>
</dbReference>
<dbReference type="InterPro" id="IPR000246">
    <property type="entry name" value="Peptidase_T2"/>
</dbReference>
<keyword evidence="9" id="KW-1185">Reference proteome</keyword>
<dbReference type="EMBL" id="CP003989">
    <property type="protein sequence ID" value="AGA33741.1"/>
    <property type="molecule type" value="Genomic_DNA"/>
</dbReference>
<keyword evidence="2 8" id="KW-0378">Hydrolase</keyword>
<dbReference type="AlphaFoldDB" id="L0DZC6"/>
<feature type="binding site" evidence="6">
    <location>
        <begin position="198"/>
        <end position="201"/>
    </location>
    <ligand>
        <name>substrate</name>
    </ligand>
</feature>
<evidence type="ECO:0000256" key="1">
    <source>
        <dbReference type="ARBA" id="ARBA00022670"/>
    </source>
</evidence>
<dbReference type="InterPro" id="IPR029055">
    <property type="entry name" value="Ntn_hydrolases_N"/>
</dbReference>
<keyword evidence="1" id="KW-0645">Protease</keyword>
<evidence type="ECO:0000313" key="9">
    <source>
        <dbReference type="Proteomes" id="UP000010809"/>
    </source>
</evidence>
<dbReference type="FunFam" id="3.60.20.30:FF:000001">
    <property type="entry name" value="Isoaspartyl peptidase/L-asparaginase"/>
    <property type="match status" value="1"/>
</dbReference>
<accession>L0DZC6</accession>
<dbReference type="Pfam" id="PF01112">
    <property type="entry name" value="Asparaginase_2"/>
    <property type="match status" value="1"/>
</dbReference>
<keyword evidence="8" id="KW-0031">Aminopeptidase</keyword>
<dbReference type="GO" id="GO:0006508">
    <property type="term" value="P:proteolysis"/>
    <property type="evidence" value="ECO:0007669"/>
    <property type="project" value="UniProtKB-KW"/>
</dbReference>
<sequence length="301" mass="30995">MVHGGAGLLKQADDPRVAAALLEGIRAALEHGRGILARGGSAVDTVEACAAHLEDDPLFNAGRGSALNEDGRVELDAGIMDGRTLAAGAIAAVRGVANPIRLARRVMDDGEHVLLAGDGALRFAQRCGILTSPEAYFITGERLRELQRARVRGRRVPEQPRTEDPFPQGTIGAIARDQHGHLAAATSTGGTVNKRLGRVGDSPIVGAGVYADNATCAISATGHGEDLLRSLIAGSIAAAIEFRGLEAATAVEYGIARLGTKFAGQGGVICVDAHGRCAAGTTTPRMIHGWIEHGGDAACAL</sequence>
<gene>
    <name evidence="8" type="primary">iaaA [H]</name>
    <name evidence="8" type="ordered locus">TVNIR_2081</name>
</gene>
<feature type="site" description="Cleavage; by autolysis" evidence="7">
    <location>
        <begin position="169"/>
        <end position="170"/>
    </location>
</feature>
<evidence type="ECO:0000256" key="5">
    <source>
        <dbReference type="PIRSR" id="PIRSR600246-1"/>
    </source>
</evidence>
<dbReference type="PATRIC" id="fig|1255043.3.peg.2103"/>
<feature type="active site" description="Nucleophile" evidence="5">
    <location>
        <position position="170"/>
    </location>
</feature>
<dbReference type="HOGENOM" id="CLU_021603_1_0_6"/>